<keyword evidence="3" id="KW-1185">Reference proteome</keyword>
<accession>A0A4Z2F977</accession>
<evidence type="ECO:0000313" key="2">
    <source>
        <dbReference type="EMBL" id="TNN37786.1"/>
    </source>
</evidence>
<evidence type="ECO:0000313" key="3">
    <source>
        <dbReference type="Proteomes" id="UP000314294"/>
    </source>
</evidence>
<reference evidence="2 3" key="1">
    <citation type="submission" date="2019-03" db="EMBL/GenBank/DDBJ databases">
        <title>First draft genome of Liparis tanakae, snailfish: a comprehensive survey of snailfish specific genes.</title>
        <authorList>
            <person name="Kim W."/>
            <person name="Song I."/>
            <person name="Jeong J.-H."/>
            <person name="Kim D."/>
            <person name="Kim S."/>
            <person name="Ryu S."/>
            <person name="Song J.Y."/>
            <person name="Lee S.K."/>
        </authorList>
    </citation>
    <scope>NUCLEOTIDE SEQUENCE [LARGE SCALE GENOMIC DNA]</scope>
    <source>
        <tissue evidence="2">Muscle</tissue>
    </source>
</reference>
<gene>
    <name evidence="2" type="ORF">EYF80_052046</name>
</gene>
<organism evidence="2 3">
    <name type="scientific">Liparis tanakae</name>
    <name type="common">Tanaka's snailfish</name>
    <dbReference type="NCBI Taxonomy" id="230148"/>
    <lineage>
        <taxon>Eukaryota</taxon>
        <taxon>Metazoa</taxon>
        <taxon>Chordata</taxon>
        <taxon>Craniata</taxon>
        <taxon>Vertebrata</taxon>
        <taxon>Euteleostomi</taxon>
        <taxon>Actinopterygii</taxon>
        <taxon>Neopterygii</taxon>
        <taxon>Teleostei</taxon>
        <taxon>Neoteleostei</taxon>
        <taxon>Acanthomorphata</taxon>
        <taxon>Eupercaria</taxon>
        <taxon>Perciformes</taxon>
        <taxon>Cottioidei</taxon>
        <taxon>Cottales</taxon>
        <taxon>Liparidae</taxon>
        <taxon>Liparis</taxon>
    </lineage>
</organism>
<feature type="compositionally biased region" description="Basic and acidic residues" evidence="1">
    <location>
        <begin position="130"/>
        <end position="139"/>
    </location>
</feature>
<protein>
    <submittedName>
        <fullName evidence="2">Uncharacterized protein</fullName>
    </submittedName>
</protein>
<proteinExistence type="predicted"/>
<comment type="caution">
    <text evidence="2">The sequence shown here is derived from an EMBL/GenBank/DDBJ whole genome shotgun (WGS) entry which is preliminary data.</text>
</comment>
<dbReference type="AlphaFoldDB" id="A0A4Z2F977"/>
<feature type="region of interest" description="Disordered" evidence="1">
    <location>
        <begin position="117"/>
        <end position="139"/>
    </location>
</feature>
<evidence type="ECO:0000256" key="1">
    <source>
        <dbReference type="SAM" id="MobiDB-lite"/>
    </source>
</evidence>
<name>A0A4Z2F977_9TELE</name>
<dbReference type="EMBL" id="SRLO01001441">
    <property type="protein sequence ID" value="TNN37786.1"/>
    <property type="molecule type" value="Genomic_DNA"/>
</dbReference>
<sequence>MHKNPDARSVCPTHEAFAQRARRANADAHRANDNAQSCFRALAERWPYVLPVIHETALKEQQPDTWNMTSLLEQQKKRERGDYLQQRAHRDSNRGRYGVITTTDLINLYAVLLSDPNDSDTSRVKANQRPAEETHVTHH</sequence>
<dbReference type="Proteomes" id="UP000314294">
    <property type="component" value="Unassembled WGS sequence"/>
</dbReference>